<reference evidence="7" key="1">
    <citation type="submission" date="2016-10" db="EMBL/GenBank/DDBJ databases">
        <authorList>
            <person name="Varghese N."/>
            <person name="Submissions S."/>
        </authorList>
    </citation>
    <scope>NUCLEOTIDE SEQUENCE [LARGE SCALE GENOMIC DNA]</scope>
    <source>
        <strain evidence="7">2SM5</strain>
    </source>
</reference>
<keyword evidence="5" id="KW-0472">Membrane</keyword>
<dbReference type="PANTHER" id="PTHR30093">
    <property type="entry name" value="GENERAL SECRETION PATHWAY PROTEIN G"/>
    <property type="match status" value="1"/>
</dbReference>
<evidence type="ECO:0000256" key="3">
    <source>
        <dbReference type="ARBA" id="ARBA00029638"/>
    </source>
</evidence>
<dbReference type="PROSITE" id="PS00409">
    <property type="entry name" value="PROKAR_NTER_METHYL"/>
    <property type="match status" value="1"/>
</dbReference>
<evidence type="ECO:0000256" key="5">
    <source>
        <dbReference type="SAM" id="Phobius"/>
    </source>
</evidence>
<dbReference type="AlphaFoldDB" id="A0A1H1R1K9"/>
<dbReference type="SUPFAM" id="SSF54523">
    <property type="entry name" value="Pili subunits"/>
    <property type="match status" value="1"/>
</dbReference>
<dbReference type="OrthoDB" id="115249at2"/>
<evidence type="ECO:0000313" key="6">
    <source>
        <dbReference type="EMBL" id="SDS29496.1"/>
    </source>
</evidence>
<dbReference type="Gene3D" id="3.30.700.10">
    <property type="entry name" value="Glycoprotein, Type 4 Pilin"/>
    <property type="match status" value="1"/>
</dbReference>
<dbReference type="Pfam" id="PF00114">
    <property type="entry name" value="Pilin"/>
    <property type="match status" value="1"/>
</dbReference>
<keyword evidence="2" id="KW-0488">Methylation</keyword>
<name>A0A1H1R1K9_9GAMM</name>
<dbReference type="Proteomes" id="UP000243426">
    <property type="component" value="Chromosome I"/>
</dbReference>
<dbReference type="Pfam" id="PF07963">
    <property type="entry name" value="N_methyl"/>
    <property type="match status" value="1"/>
</dbReference>
<dbReference type="GO" id="GO:0043107">
    <property type="term" value="P:type IV pilus-dependent motility"/>
    <property type="evidence" value="ECO:0007669"/>
    <property type="project" value="TreeGrafter"/>
</dbReference>
<dbReference type="STRING" id="797277.SAMN05216198_1632"/>
<gene>
    <name evidence="6" type="ORF">SAMN05216198_1632</name>
</gene>
<dbReference type="EMBL" id="LT629748">
    <property type="protein sequence ID" value="SDS29496.1"/>
    <property type="molecule type" value="Genomic_DNA"/>
</dbReference>
<evidence type="ECO:0000256" key="4">
    <source>
        <dbReference type="RuleBase" id="RU000389"/>
    </source>
</evidence>
<dbReference type="InterPro" id="IPR045584">
    <property type="entry name" value="Pilin-like"/>
</dbReference>
<evidence type="ECO:0000256" key="1">
    <source>
        <dbReference type="ARBA" id="ARBA00005233"/>
    </source>
</evidence>
<keyword evidence="5" id="KW-1133">Transmembrane helix</keyword>
<keyword evidence="5" id="KW-0812">Transmembrane</keyword>
<dbReference type="PANTHER" id="PTHR30093:SF34">
    <property type="entry name" value="PREPILIN PEPTIDASE-DEPENDENT PROTEIN D"/>
    <property type="match status" value="1"/>
</dbReference>
<accession>A0A1H1R1K9</accession>
<protein>
    <recommendedName>
        <fullName evidence="3">Pilin</fullName>
    </recommendedName>
</protein>
<dbReference type="GO" id="GO:0044096">
    <property type="term" value="C:type IV pilus"/>
    <property type="evidence" value="ECO:0007669"/>
    <property type="project" value="TreeGrafter"/>
</dbReference>
<keyword evidence="7" id="KW-1185">Reference proteome</keyword>
<sequence length="162" mass="16860">MKAQMQKGFTLIELMIVVAIIGILAAIALPAYQDYTNRAKMSEVLTFASSGRTAVAEYFQSEGTLPANNEAAGLDAEGDITSQYVEKVNVTSGVVTATIKGTNVTGLDGSTVVMTPQTTAGATIAAGYSGPILWQCKPSTADNNKYFPASCRTTTPPPGDGD</sequence>
<dbReference type="RefSeq" id="WP_090272843.1">
    <property type="nucleotide sequence ID" value="NZ_LT629748.1"/>
</dbReference>
<dbReference type="InterPro" id="IPR001082">
    <property type="entry name" value="Pilin"/>
</dbReference>
<dbReference type="InterPro" id="IPR012902">
    <property type="entry name" value="N_methyl_site"/>
</dbReference>
<dbReference type="GO" id="GO:0007155">
    <property type="term" value="P:cell adhesion"/>
    <property type="evidence" value="ECO:0007669"/>
    <property type="project" value="InterPro"/>
</dbReference>
<feature type="transmembrane region" description="Helical" evidence="5">
    <location>
        <begin position="12"/>
        <end position="32"/>
    </location>
</feature>
<proteinExistence type="inferred from homology"/>
<comment type="similarity">
    <text evidence="1 4">Belongs to the N-Me-Phe pilin family.</text>
</comment>
<evidence type="ECO:0000256" key="2">
    <source>
        <dbReference type="ARBA" id="ARBA00022481"/>
    </source>
</evidence>
<dbReference type="NCBIfam" id="TIGR02532">
    <property type="entry name" value="IV_pilin_GFxxxE"/>
    <property type="match status" value="1"/>
</dbReference>
<keyword evidence="4" id="KW-0281">Fimbrium</keyword>
<organism evidence="6 7">
    <name type="scientific">Halopseudomonas litoralis</name>
    <dbReference type="NCBI Taxonomy" id="797277"/>
    <lineage>
        <taxon>Bacteria</taxon>
        <taxon>Pseudomonadati</taxon>
        <taxon>Pseudomonadota</taxon>
        <taxon>Gammaproteobacteria</taxon>
        <taxon>Pseudomonadales</taxon>
        <taxon>Pseudomonadaceae</taxon>
        <taxon>Halopseudomonas</taxon>
    </lineage>
</organism>
<evidence type="ECO:0000313" key="7">
    <source>
        <dbReference type="Proteomes" id="UP000243426"/>
    </source>
</evidence>